<dbReference type="EMBL" id="RWGY01000002">
    <property type="protein sequence ID" value="TVU49929.1"/>
    <property type="molecule type" value="Genomic_DNA"/>
</dbReference>
<dbReference type="CDD" id="cd09612">
    <property type="entry name" value="Jacalin"/>
    <property type="match status" value="1"/>
</dbReference>
<name>A0A5J9WP62_9POAL</name>
<keyword evidence="1" id="KW-0430">Lectin</keyword>
<dbReference type="Gene3D" id="2.100.10.30">
    <property type="entry name" value="Jacalin-like lectin domain"/>
    <property type="match status" value="1"/>
</dbReference>
<dbReference type="GO" id="GO:0030246">
    <property type="term" value="F:carbohydrate binding"/>
    <property type="evidence" value="ECO:0007669"/>
    <property type="project" value="UniProtKB-KW"/>
</dbReference>
<feature type="non-terminal residue" evidence="3">
    <location>
        <position position="1"/>
    </location>
</feature>
<dbReference type="SUPFAM" id="SSF51101">
    <property type="entry name" value="Mannose-binding lectins"/>
    <property type="match status" value="1"/>
</dbReference>
<evidence type="ECO:0000256" key="1">
    <source>
        <dbReference type="ARBA" id="ARBA00022734"/>
    </source>
</evidence>
<dbReference type="InterPro" id="IPR036404">
    <property type="entry name" value="Jacalin-like_lectin_dom_sf"/>
</dbReference>
<feature type="domain" description="Jacalin-type lectin" evidence="2">
    <location>
        <begin position="1"/>
        <end position="113"/>
    </location>
</feature>
<accession>A0A5J9WP62</accession>
<dbReference type="Gramene" id="TVU49929">
    <property type="protein sequence ID" value="TVU49929"/>
    <property type="gene ID" value="EJB05_01273"/>
</dbReference>
<evidence type="ECO:0000259" key="2">
    <source>
        <dbReference type="PROSITE" id="PS51752"/>
    </source>
</evidence>
<dbReference type="InterPro" id="IPR001229">
    <property type="entry name" value="Jacalin-like_lectin_dom"/>
</dbReference>
<dbReference type="Proteomes" id="UP000324897">
    <property type="component" value="Chromosome 6"/>
</dbReference>
<proteinExistence type="predicted"/>
<reference evidence="3 4" key="1">
    <citation type="journal article" date="2019" name="Sci. Rep.">
        <title>A high-quality genome of Eragrostis curvula grass provides insights into Poaceae evolution and supports new strategies to enhance forage quality.</title>
        <authorList>
            <person name="Carballo J."/>
            <person name="Santos B.A.C.M."/>
            <person name="Zappacosta D."/>
            <person name="Garbus I."/>
            <person name="Selva J.P."/>
            <person name="Gallo C.A."/>
            <person name="Diaz A."/>
            <person name="Albertini E."/>
            <person name="Caccamo M."/>
            <person name="Echenique V."/>
        </authorList>
    </citation>
    <scope>NUCLEOTIDE SEQUENCE [LARGE SCALE GENOMIC DNA]</scope>
    <source>
        <strain evidence="4">cv. Victoria</strain>
        <tissue evidence="3">Leaf</tissue>
    </source>
</reference>
<dbReference type="PANTHER" id="PTHR46506">
    <property type="entry name" value="OS05G0143600 PROTEIN"/>
    <property type="match status" value="1"/>
</dbReference>
<keyword evidence="4" id="KW-1185">Reference proteome</keyword>
<sequence>MSGEVIDSIAFSYIDQAGKKQTTGPWGGSGGSPHTIKLAASEVVKEISGTYAPYQGATVITSFKLVTNVQTFGPWGTEDGTPLRVPVQSGSQIEGFFTRGGVHLEAIGVYKWSTS</sequence>
<comment type="caution">
    <text evidence="3">The sequence shown here is derived from an EMBL/GenBank/DDBJ whole genome shotgun (WGS) entry which is preliminary data.</text>
</comment>
<evidence type="ECO:0000313" key="3">
    <source>
        <dbReference type="EMBL" id="TVU49929.1"/>
    </source>
</evidence>
<dbReference type="SMART" id="SM00915">
    <property type="entry name" value="Jacalin"/>
    <property type="match status" value="1"/>
</dbReference>
<dbReference type="InterPro" id="IPR033734">
    <property type="entry name" value="Jacalin-like_lectin_dom_plant"/>
</dbReference>
<organism evidence="3 4">
    <name type="scientific">Eragrostis curvula</name>
    <name type="common">weeping love grass</name>
    <dbReference type="NCBI Taxonomy" id="38414"/>
    <lineage>
        <taxon>Eukaryota</taxon>
        <taxon>Viridiplantae</taxon>
        <taxon>Streptophyta</taxon>
        <taxon>Embryophyta</taxon>
        <taxon>Tracheophyta</taxon>
        <taxon>Spermatophyta</taxon>
        <taxon>Magnoliopsida</taxon>
        <taxon>Liliopsida</taxon>
        <taxon>Poales</taxon>
        <taxon>Poaceae</taxon>
        <taxon>PACMAD clade</taxon>
        <taxon>Chloridoideae</taxon>
        <taxon>Eragrostideae</taxon>
        <taxon>Eragrostidinae</taxon>
        <taxon>Eragrostis</taxon>
    </lineage>
</organism>
<gene>
    <name evidence="3" type="ORF">EJB05_01273</name>
</gene>
<dbReference type="OrthoDB" id="583353at2759"/>
<dbReference type="Pfam" id="PF01419">
    <property type="entry name" value="Jacalin"/>
    <property type="match status" value="1"/>
</dbReference>
<dbReference type="AlphaFoldDB" id="A0A5J9WP62"/>
<evidence type="ECO:0000313" key="4">
    <source>
        <dbReference type="Proteomes" id="UP000324897"/>
    </source>
</evidence>
<protein>
    <recommendedName>
        <fullName evidence="2">Jacalin-type lectin domain-containing protein</fullName>
    </recommendedName>
</protein>
<dbReference type="PROSITE" id="PS51752">
    <property type="entry name" value="JACALIN_LECTIN"/>
    <property type="match status" value="1"/>
</dbReference>